<name>A0A9X7UEE2_SPHYA</name>
<dbReference type="InterPro" id="IPR009414">
    <property type="entry name" value="DUF1064"/>
</dbReference>
<dbReference type="Gene3D" id="3.40.91.30">
    <property type="match status" value="1"/>
</dbReference>
<protein>
    <submittedName>
        <fullName evidence="1">DUF1064 domain-containing protein</fullName>
    </submittedName>
</protein>
<sequence>MRSRLEARLIADGRLSPKTPKSSQSVTSGNERLYALGRLKVGEKNRTEANYESTVLQPAMIAGEIVWYRFEGLKLRLADNTFYTPDYAVMRSDGLIEVHEVKGFWTDDARVKIKVAAEQYPFRFIAVRALPKKNGGGWEREVFE</sequence>
<dbReference type="EMBL" id="CP060122">
    <property type="protein sequence ID" value="QNG48808.1"/>
    <property type="molecule type" value="Genomic_DNA"/>
</dbReference>
<dbReference type="Pfam" id="PF06356">
    <property type="entry name" value="DUF1064"/>
    <property type="match status" value="1"/>
</dbReference>
<accession>A0A9X7UEE2</accession>
<evidence type="ECO:0000313" key="2">
    <source>
        <dbReference type="Proteomes" id="UP000515377"/>
    </source>
</evidence>
<gene>
    <name evidence="1" type="ORF">H3V42_00135</name>
</gene>
<reference evidence="1 2" key="1">
    <citation type="submission" date="2020-07" db="EMBL/GenBank/DDBJ databases">
        <title>Whole genome sequence of Sphingobium yanoikuyae A3.</title>
        <authorList>
            <person name="Han S.-S."/>
        </authorList>
    </citation>
    <scope>NUCLEOTIDE SEQUENCE [LARGE SCALE GENOMIC DNA]</scope>
    <source>
        <strain evidence="1 2">A3</strain>
    </source>
</reference>
<organism evidence="1 2">
    <name type="scientific">Sphingobium yanoikuyae</name>
    <name type="common">Sphingomonas yanoikuyae</name>
    <dbReference type="NCBI Taxonomy" id="13690"/>
    <lineage>
        <taxon>Bacteria</taxon>
        <taxon>Pseudomonadati</taxon>
        <taxon>Pseudomonadota</taxon>
        <taxon>Alphaproteobacteria</taxon>
        <taxon>Sphingomonadales</taxon>
        <taxon>Sphingomonadaceae</taxon>
        <taxon>Sphingobium</taxon>
    </lineage>
</organism>
<dbReference type="Proteomes" id="UP000515377">
    <property type="component" value="Chromosome"/>
</dbReference>
<evidence type="ECO:0000313" key="1">
    <source>
        <dbReference type="EMBL" id="QNG48808.1"/>
    </source>
</evidence>
<dbReference type="AlphaFoldDB" id="A0A9X7UEE2"/>
<proteinExistence type="predicted"/>